<name>A0A3E1RAZ1_9BURK</name>
<keyword evidence="3" id="KW-1185">Reference proteome</keyword>
<keyword evidence="1" id="KW-0472">Membrane</keyword>
<accession>A0A3E1RAZ1</accession>
<evidence type="ECO:0000313" key="2">
    <source>
        <dbReference type="EMBL" id="RFO96381.1"/>
    </source>
</evidence>
<feature type="transmembrane region" description="Helical" evidence="1">
    <location>
        <begin position="75"/>
        <end position="99"/>
    </location>
</feature>
<keyword evidence="1" id="KW-0812">Transmembrane</keyword>
<keyword evidence="1" id="KW-1133">Transmembrane helix</keyword>
<evidence type="ECO:0008006" key="4">
    <source>
        <dbReference type="Google" id="ProtNLM"/>
    </source>
</evidence>
<gene>
    <name evidence="2" type="ORF">DIC66_13835</name>
</gene>
<comment type="caution">
    <text evidence="2">The sequence shown here is derived from an EMBL/GenBank/DDBJ whole genome shotgun (WGS) entry which is preliminary data.</text>
</comment>
<evidence type="ECO:0000256" key="1">
    <source>
        <dbReference type="SAM" id="Phobius"/>
    </source>
</evidence>
<reference evidence="2 3" key="1">
    <citation type="submission" date="2018-05" db="EMBL/GenBank/DDBJ databases">
        <title>Rhodoferax soyangensis sp.nov., isolated from an oligotrophic freshwater lake.</title>
        <authorList>
            <person name="Park M."/>
        </authorList>
    </citation>
    <scope>NUCLEOTIDE SEQUENCE [LARGE SCALE GENOMIC DNA]</scope>
    <source>
        <strain evidence="2 3">IMCC26218</strain>
    </source>
</reference>
<protein>
    <recommendedName>
        <fullName evidence="4">Methanethiol S-methyltransferase</fullName>
    </recommendedName>
</protein>
<sequence length="199" mass="22744">MINQYFMLIGAWALFGLSHSFLAGDRLEPLFGRKSRIAYNIIAVVVTAVLFMVLASYPGIPLWQDPSWLGWARTAVCGGVILSFLHTLKFYSISGFLGLKAHVWPLTFSPWHCWVRHPWYFLMLIFVWVQPMTDTWLISAVCITAYLVLGSRKEESRILAVHPVSYAEYSIIVPGLIPWRGRALDKNTRMRLEAIALKE</sequence>
<proteinExistence type="predicted"/>
<feature type="transmembrane region" description="Helical" evidence="1">
    <location>
        <begin position="119"/>
        <end position="149"/>
    </location>
</feature>
<organism evidence="2 3">
    <name type="scientific">Rhodoferax lacus</name>
    <dbReference type="NCBI Taxonomy" id="2184758"/>
    <lineage>
        <taxon>Bacteria</taxon>
        <taxon>Pseudomonadati</taxon>
        <taxon>Pseudomonadota</taxon>
        <taxon>Betaproteobacteria</taxon>
        <taxon>Burkholderiales</taxon>
        <taxon>Comamonadaceae</taxon>
        <taxon>Rhodoferax</taxon>
    </lineage>
</organism>
<dbReference type="Gene3D" id="1.20.120.1630">
    <property type="match status" value="1"/>
</dbReference>
<dbReference type="AlphaFoldDB" id="A0A3E1RAZ1"/>
<feature type="transmembrane region" description="Helical" evidence="1">
    <location>
        <begin position="39"/>
        <end position="63"/>
    </location>
</feature>
<dbReference type="Proteomes" id="UP000260665">
    <property type="component" value="Unassembled WGS sequence"/>
</dbReference>
<evidence type="ECO:0000313" key="3">
    <source>
        <dbReference type="Proteomes" id="UP000260665"/>
    </source>
</evidence>
<dbReference type="OrthoDB" id="7065604at2"/>
<dbReference type="EMBL" id="QFZK01000008">
    <property type="protein sequence ID" value="RFO96381.1"/>
    <property type="molecule type" value="Genomic_DNA"/>
</dbReference>
<dbReference type="RefSeq" id="WP_117178175.1">
    <property type="nucleotide sequence ID" value="NZ_QFZK01000008.1"/>
</dbReference>